<feature type="transmembrane region" description="Helical" evidence="6">
    <location>
        <begin position="300"/>
        <end position="321"/>
    </location>
</feature>
<evidence type="ECO:0000256" key="5">
    <source>
        <dbReference type="ARBA" id="ARBA00023136"/>
    </source>
</evidence>
<dbReference type="InterPro" id="IPR011701">
    <property type="entry name" value="MFS"/>
</dbReference>
<feature type="domain" description="Major facilitator superfamily (MFS) profile" evidence="7">
    <location>
        <begin position="22"/>
        <end position="423"/>
    </location>
</feature>
<evidence type="ECO:0000256" key="2">
    <source>
        <dbReference type="ARBA" id="ARBA00022448"/>
    </source>
</evidence>
<dbReference type="InterPro" id="IPR036259">
    <property type="entry name" value="MFS_trans_sf"/>
</dbReference>
<evidence type="ECO:0000256" key="3">
    <source>
        <dbReference type="ARBA" id="ARBA00022692"/>
    </source>
</evidence>
<dbReference type="PROSITE" id="PS50850">
    <property type="entry name" value="MFS"/>
    <property type="match status" value="1"/>
</dbReference>
<dbReference type="EMBL" id="JBHRTQ010000001">
    <property type="protein sequence ID" value="MFC3172726.1"/>
    <property type="molecule type" value="Genomic_DNA"/>
</dbReference>
<feature type="transmembrane region" description="Helical" evidence="6">
    <location>
        <begin position="175"/>
        <end position="197"/>
    </location>
</feature>
<keyword evidence="5 6" id="KW-0472">Membrane</keyword>
<feature type="transmembrane region" description="Helical" evidence="6">
    <location>
        <begin position="51"/>
        <end position="73"/>
    </location>
</feature>
<gene>
    <name evidence="8" type="ORF">ACFOD9_00525</name>
</gene>
<feature type="transmembrane region" description="Helical" evidence="6">
    <location>
        <begin position="147"/>
        <end position="169"/>
    </location>
</feature>
<keyword evidence="4 6" id="KW-1133">Transmembrane helix</keyword>
<evidence type="ECO:0000256" key="4">
    <source>
        <dbReference type="ARBA" id="ARBA00022989"/>
    </source>
</evidence>
<feature type="transmembrane region" description="Helical" evidence="6">
    <location>
        <begin position="363"/>
        <end position="384"/>
    </location>
</feature>
<proteinExistence type="predicted"/>
<evidence type="ECO:0000259" key="7">
    <source>
        <dbReference type="PROSITE" id="PS50850"/>
    </source>
</evidence>
<evidence type="ECO:0000256" key="1">
    <source>
        <dbReference type="ARBA" id="ARBA00004141"/>
    </source>
</evidence>
<dbReference type="Proteomes" id="UP001595604">
    <property type="component" value="Unassembled WGS sequence"/>
</dbReference>
<evidence type="ECO:0000256" key="6">
    <source>
        <dbReference type="SAM" id="Phobius"/>
    </source>
</evidence>
<organism evidence="8 9">
    <name type="scientific">Novosphingobium bradum</name>
    <dbReference type="NCBI Taxonomy" id="1737444"/>
    <lineage>
        <taxon>Bacteria</taxon>
        <taxon>Pseudomonadati</taxon>
        <taxon>Pseudomonadota</taxon>
        <taxon>Alphaproteobacteria</taxon>
        <taxon>Sphingomonadales</taxon>
        <taxon>Sphingomonadaceae</taxon>
        <taxon>Novosphingobium</taxon>
    </lineage>
</organism>
<dbReference type="InterPro" id="IPR020846">
    <property type="entry name" value="MFS_dom"/>
</dbReference>
<comment type="subcellular location">
    <subcellularLocation>
        <location evidence="1">Membrane</location>
        <topology evidence="1">Multi-pass membrane protein</topology>
    </subcellularLocation>
</comment>
<protein>
    <submittedName>
        <fullName evidence="8">MFS transporter</fullName>
    </submittedName>
</protein>
<dbReference type="SUPFAM" id="SSF103473">
    <property type="entry name" value="MFS general substrate transporter"/>
    <property type="match status" value="1"/>
</dbReference>
<sequence length="442" mass="45254">MTDNRPAGQAGRVAARPEPWLAVVVLMLVGLLNYLDRILPGMLAEPIRRDLALSDTALGLINGAGFLLVYAVAGIPVSRLADRGRYTAVIAGSLALWSAMTALGSVARSGLAFGATRLGVAVGEAGCTPSSQAFVSRHFAPERRGRALSLVALGSPIGLLAGMMGGGYLAGAFGWRLTCLMMGAAGLVFAPVVALVLRAAGPGSVTDPEDGAAARAVPGHWYDLFRTRTGVLLVLAGSFIAIGGYSSNAFTAAFLMRVHGMTIADAGIRLGIGTGVFGVSAIVLTGWLADRLSAAGDPRWIIRVAAGITGLTVPAWLAGYTVADTNLAVACLAVGAGGMNCYVPLTVLALYRLVEPEVRARTSATLLFCTAVLGGLGPLVIGLISDSLAARHAEQALGIAMLVVPAVFTLSTLCYLAAGRTFAGDLQRRGEPDGLAAVPDFA</sequence>
<reference evidence="9" key="1">
    <citation type="journal article" date="2019" name="Int. J. Syst. Evol. Microbiol.">
        <title>The Global Catalogue of Microorganisms (GCM) 10K type strain sequencing project: providing services to taxonomists for standard genome sequencing and annotation.</title>
        <authorList>
            <consortium name="The Broad Institute Genomics Platform"/>
            <consortium name="The Broad Institute Genome Sequencing Center for Infectious Disease"/>
            <person name="Wu L."/>
            <person name="Ma J."/>
        </authorList>
    </citation>
    <scope>NUCLEOTIDE SEQUENCE [LARGE SCALE GENOMIC DNA]</scope>
    <source>
        <strain evidence="9">KCTC 42984</strain>
    </source>
</reference>
<evidence type="ECO:0000313" key="9">
    <source>
        <dbReference type="Proteomes" id="UP001595604"/>
    </source>
</evidence>
<name>A0ABV7IJ73_9SPHN</name>
<keyword evidence="3 6" id="KW-0812">Transmembrane</keyword>
<dbReference type="PANTHER" id="PTHR23505">
    <property type="entry name" value="SPINSTER"/>
    <property type="match status" value="1"/>
</dbReference>
<feature type="transmembrane region" description="Helical" evidence="6">
    <location>
        <begin position="231"/>
        <end position="256"/>
    </location>
</feature>
<keyword evidence="9" id="KW-1185">Reference proteome</keyword>
<feature type="transmembrane region" description="Helical" evidence="6">
    <location>
        <begin position="268"/>
        <end position="288"/>
    </location>
</feature>
<feature type="transmembrane region" description="Helical" evidence="6">
    <location>
        <begin position="396"/>
        <end position="418"/>
    </location>
</feature>
<feature type="transmembrane region" description="Helical" evidence="6">
    <location>
        <begin position="327"/>
        <end position="351"/>
    </location>
</feature>
<dbReference type="Pfam" id="PF07690">
    <property type="entry name" value="MFS_1"/>
    <property type="match status" value="1"/>
</dbReference>
<dbReference type="Gene3D" id="1.20.1250.20">
    <property type="entry name" value="MFS general substrate transporter like domains"/>
    <property type="match status" value="1"/>
</dbReference>
<feature type="transmembrane region" description="Helical" evidence="6">
    <location>
        <begin position="20"/>
        <end position="39"/>
    </location>
</feature>
<dbReference type="PANTHER" id="PTHR23505:SF79">
    <property type="entry name" value="PROTEIN SPINSTER"/>
    <property type="match status" value="1"/>
</dbReference>
<keyword evidence="2" id="KW-0813">Transport</keyword>
<evidence type="ECO:0000313" key="8">
    <source>
        <dbReference type="EMBL" id="MFC3172726.1"/>
    </source>
</evidence>
<dbReference type="RefSeq" id="WP_379508123.1">
    <property type="nucleotide sequence ID" value="NZ_JBHRTQ010000001.1"/>
</dbReference>
<accession>A0ABV7IJ73</accession>
<dbReference type="InterPro" id="IPR044770">
    <property type="entry name" value="MFS_spinster-like"/>
</dbReference>
<comment type="caution">
    <text evidence="8">The sequence shown here is derived from an EMBL/GenBank/DDBJ whole genome shotgun (WGS) entry which is preliminary data.</text>
</comment>